<gene>
    <name evidence="10" type="ORF">TCON_2377</name>
</gene>
<keyword evidence="3 9" id="KW-0436">Ligase</keyword>
<accession>A0ABQ7HW82</accession>
<dbReference type="GO" id="GO:0016874">
    <property type="term" value="F:ligase activity"/>
    <property type="evidence" value="ECO:0007669"/>
    <property type="project" value="UniProtKB-KW"/>
</dbReference>
<evidence type="ECO:0000256" key="3">
    <source>
        <dbReference type="ARBA" id="ARBA00022598"/>
    </source>
</evidence>
<keyword evidence="6 9" id="KW-0648">Protein biosynthesis</keyword>
<evidence type="ECO:0000256" key="4">
    <source>
        <dbReference type="ARBA" id="ARBA00022741"/>
    </source>
</evidence>
<evidence type="ECO:0000256" key="9">
    <source>
        <dbReference type="RuleBase" id="RU363036"/>
    </source>
</evidence>
<evidence type="ECO:0000256" key="8">
    <source>
        <dbReference type="ARBA" id="ARBA00030268"/>
    </source>
</evidence>
<sequence>MNDQIITPWDVIADKDKEIDYSKVINQFGCQPMEDALVARMERLTGKRPHVFLRRGMVFAHRDFDKILDAVERKEKFYLYTGRGPSSGSMHIGHAIPFLLCKYLQDAFDADLVIQITDDEKFLWKNLSLKDTILYGKQNIKDIIAFGFNPLKTHIFSNIESAHHFVENTLKIGKSISLNDAMKVFGFTMSHNVSQIEFPVKEIAPCFSSSFSFLPRGLTCLIPAAIDQDPYFRLARDKAHILKEKKPCTIYSTFLSDLKGMNGKMSASDVNSSIYLTDTPAMIKKKINKYAFSGGRDTIEEHRKYGGNTNVDVAYNYLRYFLEDDNEFERLGEGYRKGEITSGEMKARCIEVIQHFILDYQQKRAKITDEIVDNFMAKW</sequence>
<dbReference type="PANTHER" id="PTHR10055:SF1">
    <property type="entry name" value="TRYPTOPHAN--TRNA LIGASE, CYTOPLASMIC"/>
    <property type="match status" value="1"/>
</dbReference>
<evidence type="ECO:0000313" key="11">
    <source>
        <dbReference type="Proteomes" id="UP001516464"/>
    </source>
</evidence>
<keyword evidence="7 9" id="KW-0030">Aminoacyl-tRNA synthetase</keyword>
<evidence type="ECO:0000256" key="7">
    <source>
        <dbReference type="ARBA" id="ARBA00023146"/>
    </source>
</evidence>
<dbReference type="EMBL" id="SBIQ01000279">
    <property type="protein sequence ID" value="KAF7681010.1"/>
    <property type="molecule type" value="Genomic_DNA"/>
</dbReference>
<proteinExistence type="inferred from homology"/>
<comment type="similarity">
    <text evidence="1 9">Belongs to the class-I aminoacyl-tRNA synthetase family.</text>
</comment>
<dbReference type="InterPro" id="IPR014729">
    <property type="entry name" value="Rossmann-like_a/b/a_fold"/>
</dbReference>
<evidence type="ECO:0000313" key="10">
    <source>
        <dbReference type="EMBL" id="KAF7681010.1"/>
    </source>
</evidence>
<evidence type="ECO:0000256" key="2">
    <source>
        <dbReference type="ARBA" id="ARBA00013161"/>
    </source>
</evidence>
<evidence type="ECO:0000256" key="5">
    <source>
        <dbReference type="ARBA" id="ARBA00022840"/>
    </source>
</evidence>
<keyword evidence="11" id="KW-1185">Reference proteome</keyword>
<protein>
    <recommendedName>
        <fullName evidence="2">tryptophan--tRNA ligase</fullName>
        <ecNumber evidence="2">6.1.1.2</ecNumber>
    </recommendedName>
    <alternativeName>
        <fullName evidence="8">Tryptophanyl-tRNA synthetase</fullName>
    </alternativeName>
</protein>
<dbReference type="PANTHER" id="PTHR10055">
    <property type="entry name" value="TRYPTOPHANYL-TRNA SYNTHETASE"/>
    <property type="match status" value="1"/>
</dbReference>
<comment type="caution">
    <text evidence="10">The sequence shown here is derived from an EMBL/GenBank/DDBJ whole genome shotgun (WGS) entry which is preliminary data.</text>
</comment>
<dbReference type="Gene3D" id="1.10.240.10">
    <property type="entry name" value="Tyrosyl-Transfer RNA Synthetase"/>
    <property type="match status" value="1"/>
</dbReference>
<dbReference type="CDD" id="cd00806">
    <property type="entry name" value="TrpRS_core"/>
    <property type="match status" value="1"/>
</dbReference>
<evidence type="ECO:0000256" key="6">
    <source>
        <dbReference type="ARBA" id="ARBA00022917"/>
    </source>
</evidence>
<dbReference type="PRINTS" id="PR01039">
    <property type="entry name" value="TRNASYNTHTRP"/>
</dbReference>
<dbReference type="Proteomes" id="UP001516464">
    <property type="component" value="Unassembled WGS sequence"/>
</dbReference>
<dbReference type="NCBIfam" id="TIGR00233">
    <property type="entry name" value="trpS"/>
    <property type="match status" value="1"/>
</dbReference>
<dbReference type="InterPro" id="IPR002306">
    <property type="entry name" value="Trp-tRNA-ligase"/>
</dbReference>
<name>A0ABQ7HW82_9MICR</name>
<keyword evidence="5 9" id="KW-0067">ATP-binding</keyword>
<dbReference type="SUPFAM" id="SSF52374">
    <property type="entry name" value="Nucleotidylyl transferase"/>
    <property type="match status" value="1"/>
</dbReference>
<dbReference type="EC" id="6.1.1.2" evidence="2"/>
<dbReference type="InterPro" id="IPR002305">
    <property type="entry name" value="aa-tRNA-synth_Ic"/>
</dbReference>
<dbReference type="Gene3D" id="3.40.50.620">
    <property type="entry name" value="HUPs"/>
    <property type="match status" value="1"/>
</dbReference>
<keyword evidence="4 9" id="KW-0547">Nucleotide-binding</keyword>
<dbReference type="Pfam" id="PF00579">
    <property type="entry name" value="tRNA-synt_1b"/>
    <property type="match status" value="1"/>
</dbReference>
<reference evidence="10 11" key="1">
    <citation type="submission" date="2019-01" db="EMBL/GenBank/DDBJ databases">
        <title>Genomes sequencing and comparative genomics of infectious freshwater microsporidia, Cucumispora dikerogammari and Thelohania contejeani.</title>
        <authorList>
            <person name="Cormier A."/>
            <person name="Giraud I."/>
            <person name="Wattier R."/>
            <person name="Teixeira M."/>
            <person name="Grandjean F."/>
            <person name="Rigaud T."/>
            <person name="Cordaux R."/>
        </authorList>
    </citation>
    <scope>NUCLEOTIDE SEQUENCE [LARGE SCALE GENOMIC DNA]</scope>
    <source>
        <strain evidence="10">T1</strain>
        <tissue evidence="10">Spores</tissue>
    </source>
</reference>
<dbReference type="PROSITE" id="PS00178">
    <property type="entry name" value="AA_TRNA_LIGASE_I"/>
    <property type="match status" value="1"/>
</dbReference>
<evidence type="ECO:0000256" key="1">
    <source>
        <dbReference type="ARBA" id="ARBA00005594"/>
    </source>
</evidence>
<dbReference type="InterPro" id="IPR001412">
    <property type="entry name" value="aa-tRNA-synth_I_CS"/>
</dbReference>
<organism evidence="10 11">
    <name type="scientific">Astathelohania contejeani</name>
    <dbReference type="NCBI Taxonomy" id="164912"/>
    <lineage>
        <taxon>Eukaryota</taxon>
        <taxon>Fungi</taxon>
        <taxon>Fungi incertae sedis</taxon>
        <taxon>Microsporidia</taxon>
        <taxon>Astathelohaniidae</taxon>
        <taxon>Astathelohania</taxon>
    </lineage>
</organism>